<evidence type="ECO:0000256" key="2">
    <source>
        <dbReference type="RuleBase" id="RU362097"/>
    </source>
</evidence>
<keyword evidence="6" id="KW-0808">Transferase</keyword>
<name>A0A1Q9A701_9HYPH</name>
<dbReference type="PROSITE" id="PS51257">
    <property type="entry name" value="PROKAR_LIPOPROTEIN"/>
    <property type="match status" value="1"/>
</dbReference>
<keyword evidence="2" id="KW-0812">Transmembrane</keyword>
<evidence type="ECO:0000256" key="1">
    <source>
        <dbReference type="ARBA" id="ARBA00007613"/>
    </source>
</evidence>
<reference evidence="6 7" key="1">
    <citation type="submission" date="2016-09" db="EMBL/GenBank/DDBJ databases">
        <title>Rhizobium oryziradicis sp. nov., isolated from the root of rice.</title>
        <authorList>
            <person name="Zhao J."/>
            <person name="Zhang X."/>
        </authorList>
    </citation>
    <scope>NUCLEOTIDE SEQUENCE [LARGE SCALE GENOMIC DNA]</scope>
    <source>
        <strain evidence="6 7">14971</strain>
    </source>
</reference>
<dbReference type="Gene3D" id="1.20.1600.10">
    <property type="entry name" value="Outer membrane efflux proteins (OEP)"/>
    <property type="match status" value="1"/>
</dbReference>
<dbReference type="PANTHER" id="PTHR30203:SF33">
    <property type="entry name" value="BLR4455 PROTEIN"/>
    <property type="match status" value="1"/>
</dbReference>
<dbReference type="EMBL" id="MKIN01000021">
    <property type="protein sequence ID" value="OLP50355.1"/>
    <property type="molecule type" value="Genomic_DNA"/>
</dbReference>
<dbReference type="OrthoDB" id="7181739at2"/>
<protein>
    <submittedName>
        <fullName evidence="6">Histidine kinase</fullName>
    </submittedName>
    <submittedName>
        <fullName evidence="5">NodT family efflux transporter outer membrane factor (OMF) lipoprotein</fullName>
    </submittedName>
</protein>
<dbReference type="GO" id="GO:0015562">
    <property type="term" value="F:efflux transmembrane transporter activity"/>
    <property type="evidence" value="ECO:0007669"/>
    <property type="project" value="InterPro"/>
</dbReference>
<keyword evidence="3" id="KW-0175">Coiled coil</keyword>
<dbReference type="Proteomes" id="UP000544107">
    <property type="component" value="Unassembled WGS sequence"/>
</dbReference>
<comment type="caution">
    <text evidence="6">The sequence shown here is derived from an EMBL/GenBank/DDBJ whole genome shotgun (WGS) entry which is preliminary data.</text>
</comment>
<dbReference type="RefSeq" id="WP_075614246.1">
    <property type="nucleotide sequence ID" value="NZ_JACIED010000003.1"/>
</dbReference>
<dbReference type="Pfam" id="PF02321">
    <property type="entry name" value="OEP"/>
    <property type="match status" value="2"/>
</dbReference>
<evidence type="ECO:0000313" key="8">
    <source>
        <dbReference type="Proteomes" id="UP000544107"/>
    </source>
</evidence>
<keyword evidence="7" id="KW-1185">Reference proteome</keyword>
<dbReference type="AlphaFoldDB" id="A0A1Q9A701"/>
<proteinExistence type="inferred from homology"/>
<comment type="similarity">
    <text evidence="1 2">Belongs to the outer membrane factor (OMF) (TC 1.B.17) family.</text>
</comment>
<evidence type="ECO:0000313" key="6">
    <source>
        <dbReference type="EMBL" id="OLP50355.1"/>
    </source>
</evidence>
<keyword evidence="2" id="KW-0564">Palmitate</keyword>
<dbReference type="GO" id="GO:0005886">
    <property type="term" value="C:plasma membrane"/>
    <property type="evidence" value="ECO:0007669"/>
    <property type="project" value="UniProtKB-SubCell"/>
</dbReference>
<accession>A0A1Q9A701</accession>
<dbReference type="EMBL" id="JACIED010000003">
    <property type="protein sequence ID" value="MBB4008480.1"/>
    <property type="molecule type" value="Genomic_DNA"/>
</dbReference>
<dbReference type="SUPFAM" id="SSF56954">
    <property type="entry name" value="Outer membrane efflux proteins (OEP)"/>
    <property type="match status" value="1"/>
</dbReference>
<reference evidence="5 8" key="2">
    <citation type="submission" date="2020-08" db="EMBL/GenBank/DDBJ databases">
        <title>Genomic Encyclopedia of Type Strains, Phase IV (KMG-IV): sequencing the most valuable type-strain genomes for metagenomic binning, comparative biology and taxonomic classification.</title>
        <authorList>
            <person name="Goeker M."/>
        </authorList>
    </citation>
    <scope>NUCLEOTIDE SEQUENCE [LARGE SCALE GENOMIC DNA]</scope>
    <source>
        <strain evidence="5 8">DSM 100021</strain>
    </source>
</reference>
<comment type="subcellular location">
    <subcellularLocation>
        <location evidence="2">Cell membrane</location>
        <topology evidence="2">Lipid-anchor</topology>
    </subcellularLocation>
</comment>
<keyword evidence="2" id="KW-0472">Membrane</keyword>
<dbReference type="InterPro" id="IPR010131">
    <property type="entry name" value="MdtP/NodT-like"/>
</dbReference>
<keyword evidence="6" id="KW-0418">Kinase</keyword>
<dbReference type="STRING" id="887144.BJF91_13705"/>
<evidence type="ECO:0000313" key="7">
    <source>
        <dbReference type="Proteomes" id="UP000185598"/>
    </source>
</evidence>
<dbReference type="PANTHER" id="PTHR30203">
    <property type="entry name" value="OUTER MEMBRANE CATION EFFLUX PROTEIN"/>
    <property type="match status" value="1"/>
</dbReference>
<evidence type="ECO:0000313" key="5">
    <source>
        <dbReference type="EMBL" id="MBB4008480.1"/>
    </source>
</evidence>
<feature type="coiled-coil region" evidence="3">
    <location>
        <begin position="215"/>
        <end position="273"/>
    </location>
</feature>
<evidence type="ECO:0000256" key="3">
    <source>
        <dbReference type="SAM" id="Coils"/>
    </source>
</evidence>
<dbReference type="GO" id="GO:0016301">
    <property type="term" value="F:kinase activity"/>
    <property type="evidence" value="ECO:0007669"/>
    <property type="project" value="UniProtKB-KW"/>
</dbReference>
<keyword evidence="2" id="KW-1134">Transmembrane beta strand</keyword>
<sequence>MFNKKSYAPDVDGSSQVLWSRWTILLTLITLSGCTAGPDFQSPDGPDASGYTKESLVKTVDAKGVSNGQAQRFTMGSDVNPAWWTLFQSKQINALVEEAIHNHPDVAAAQYALRSARETVLADQGGLFPTVTASESSERERSAASGATKASLFTLHNATVSVSYNLDMWGGTRRTIEAAQAQADYQRFQLEATYLSLTANVVTAAMNDASLNAQIQATQDIIRLQRDQLARIQQQFNVGAVPASDVLSQQSTLATTEASLPSLQKQRAQQRNELMAYLGRLPSQDNGESVSLSDLHLPRDLPLSLPSSLVRQRPDIREAEATLHNATASVGVAIANMLPQITLSGSYGASAPAKLFSANTIAWSVADSVSQTIFDGNKLYHTKEASVATFRQDLSKYKSTVISAFQNVADSLRAIEYDAKALQAQAKAEKASSASLTMAQEQYKIGAVDYPTVSTAQQSYQNAVISRVKAQATRYTDTVALYQALGGGWWNRQDETDQSRPRVSPGHFAGPEVAAKL</sequence>
<evidence type="ECO:0000256" key="4">
    <source>
        <dbReference type="SAM" id="MobiDB-lite"/>
    </source>
</evidence>
<dbReference type="InterPro" id="IPR003423">
    <property type="entry name" value="OMP_efflux"/>
</dbReference>
<dbReference type="NCBIfam" id="TIGR01845">
    <property type="entry name" value="outer_NodT"/>
    <property type="match status" value="1"/>
</dbReference>
<feature type="region of interest" description="Disordered" evidence="4">
    <location>
        <begin position="493"/>
        <end position="517"/>
    </location>
</feature>
<organism evidence="6 7">
    <name type="scientific">Allorhizobium taibaishanense</name>
    <dbReference type="NCBI Taxonomy" id="887144"/>
    <lineage>
        <taxon>Bacteria</taxon>
        <taxon>Pseudomonadati</taxon>
        <taxon>Pseudomonadota</taxon>
        <taxon>Alphaproteobacteria</taxon>
        <taxon>Hyphomicrobiales</taxon>
        <taxon>Rhizobiaceae</taxon>
        <taxon>Rhizobium/Agrobacterium group</taxon>
        <taxon>Allorhizobium</taxon>
    </lineage>
</organism>
<dbReference type="Gene3D" id="2.20.200.10">
    <property type="entry name" value="Outer membrane efflux proteins (OEP)"/>
    <property type="match status" value="1"/>
</dbReference>
<gene>
    <name evidence="6" type="ORF">BJF91_13705</name>
    <name evidence="5" type="ORF">GGQ71_002760</name>
</gene>
<keyword evidence="2 5" id="KW-0449">Lipoprotein</keyword>
<dbReference type="Proteomes" id="UP000185598">
    <property type="component" value="Unassembled WGS sequence"/>
</dbReference>